<dbReference type="Proteomes" id="UP000887229">
    <property type="component" value="Unassembled WGS sequence"/>
</dbReference>
<comment type="caution">
    <text evidence="2">The sequence shown here is derived from an EMBL/GenBank/DDBJ whole genome shotgun (WGS) entry which is preliminary data.</text>
</comment>
<dbReference type="GeneID" id="70296907"/>
<sequence length="500" mass="56747">MKGNKDGTNRFLRGMTITPPAQNRKENTPPTDNDVDSKAASSARSLLQSTGLSQLRNRWFGYQQLGDQHEPETTTTGQTVQTSSTGVGAQPDALPDMEDVVEEPGNAISAFGRDRTSGTDVSNQVLSTPVLVLVQFLTHLEQTSITHPEQTSTDEQYRSAVAKLDHWMQTPQPSSRCRGCSETALDEAYILRLFDLTVPLHCHACNEEHPTVQFSPSQRDTTIRTCIARQGYRTLCSHWNITLDDLREWQNHIKRQAGGVYVKSTHPAHQDDAPESDRCPFGNLTVRVFEGSTELCVHVTWESVIKVDTQELDGFEICKKILDDLHDLCPEALGPPHLTSHHIRSVTRESLFDDALYLDHDRCLYLENMDGLIEGDGYPTVKYESRLMIPVLAEVDPTILDGLWPVYIDPRSYGLRDDELGRGITWCDDMNCPTMRGRVQWEVVAEKMSTGVLSNQYMWDGCVLPQRREDVPVRNQKRLLSQFERETKTMWLNREEWTRC</sequence>
<feature type="compositionally biased region" description="Low complexity" evidence="1">
    <location>
        <begin position="73"/>
        <end position="87"/>
    </location>
</feature>
<proteinExistence type="predicted"/>
<organism evidence="2 3">
    <name type="scientific">Emericellopsis atlantica</name>
    <dbReference type="NCBI Taxonomy" id="2614577"/>
    <lineage>
        <taxon>Eukaryota</taxon>
        <taxon>Fungi</taxon>
        <taxon>Dikarya</taxon>
        <taxon>Ascomycota</taxon>
        <taxon>Pezizomycotina</taxon>
        <taxon>Sordariomycetes</taxon>
        <taxon>Hypocreomycetidae</taxon>
        <taxon>Hypocreales</taxon>
        <taxon>Bionectriaceae</taxon>
        <taxon>Emericellopsis</taxon>
    </lineage>
</organism>
<dbReference type="RefSeq" id="XP_046118435.1">
    <property type="nucleotide sequence ID" value="XM_046266004.1"/>
</dbReference>
<evidence type="ECO:0000256" key="1">
    <source>
        <dbReference type="SAM" id="MobiDB-lite"/>
    </source>
</evidence>
<protein>
    <submittedName>
        <fullName evidence="2">Uncharacterized protein</fullName>
    </submittedName>
</protein>
<accession>A0A9P7ZMQ8</accession>
<keyword evidence="3" id="KW-1185">Reference proteome</keyword>
<dbReference type="OrthoDB" id="3692147at2759"/>
<evidence type="ECO:0000313" key="2">
    <source>
        <dbReference type="EMBL" id="KAG9254511.1"/>
    </source>
</evidence>
<dbReference type="AlphaFoldDB" id="A0A9P7ZMQ8"/>
<reference evidence="2" key="1">
    <citation type="journal article" date="2021" name="IMA Fungus">
        <title>Genomic characterization of three marine fungi, including Emericellopsis atlantica sp. nov. with signatures of a generalist lifestyle and marine biomass degradation.</title>
        <authorList>
            <person name="Hagestad O.C."/>
            <person name="Hou L."/>
            <person name="Andersen J.H."/>
            <person name="Hansen E.H."/>
            <person name="Altermark B."/>
            <person name="Li C."/>
            <person name="Kuhnert E."/>
            <person name="Cox R.J."/>
            <person name="Crous P.W."/>
            <person name="Spatafora J.W."/>
            <person name="Lail K."/>
            <person name="Amirebrahimi M."/>
            <person name="Lipzen A."/>
            <person name="Pangilinan J."/>
            <person name="Andreopoulos W."/>
            <person name="Hayes R.D."/>
            <person name="Ng V."/>
            <person name="Grigoriev I.V."/>
            <person name="Jackson S.A."/>
            <person name="Sutton T.D.S."/>
            <person name="Dobson A.D.W."/>
            <person name="Rama T."/>
        </authorList>
    </citation>
    <scope>NUCLEOTIDE SEQUENCE</scope>
    <source>
        <strain evidence="2">TS7</strain>
    </source>
</reference>
<evidence type="ECO:0000313" key="3">
    <source>
        <dbReference type="Proteomes" id="UP000887229"/>
    </source>
</evidence>
<feature type="region of interest" description="Disordered" evidence="1">
    <location>
        <begin position="1"/>
        <end position="48"/>
    </location>
</feature>
<feature type="compositionally biased region" description="Polar residues" evidence="1">
    <location>
        <begin position="39"/>
        <end position="48"/>
    </location>
</feature>
<feature type="region of interest" description="Disordered" evidence="1">
    <location>
        <begin position="68"/>
        <end position="93"/>
    </location>
</feature>
<gene>
    <name evidence="2" type="ORF">F5Z01DRAFT_687288</name>
</gene>
<name>A0A9P7ZMQ8_9HYPO</name>
<dbReference type="EMBL" id="MU251254">
    <property type="protein sequence ID" value="KAG9254511.1"/>
    <property type="molecule type" value="Genomic_DNA"/>
</dbReference>